<evidence type="ECO:0000313" key="1">
    <source>
        <dbReference type="EMBL" id="NMA44373.1"/>
    </source>
</evidence>
<sequence>MVNVTLSIPAETKARMDKHTGIKWSNVIRNLIEQKLDDFEEAEKLANKLNLSEKDLKPILNKINDSMAKHTEALLNESNC</sequence>
<protein>
    <submittedName>
        <fullName evidence="1">Uncharacterized protein</fullName>
    </submittedName>
</protein>
<gene>
    <name evidence="1" type="ORF">GX950_00980</name>
</gene>
<accession>A0A7K4BYQ8</accession>
<evidence type="ECO:0000313" key="2">
    <source>
        <dbReference type="Proteomes" id="UP000526302"/>
    </source>
</evidence>
<organism evidence="1 2">
    <name type="scientific">Candidatus Iainarchaeum sp</name>
    <dbReference type="NCBI Taxonomy" id="3101447"/>
    <lineage>
        <taxon>Archaea</taxon>
        <taxon>Candidatus Iainarchaeota</taxon>
        <taxon>Candidatus Iainarchaeia</taxon>
        <taxon>Candidatus Iainarchaeales</taxon>
        <taxon>Candidatus Iainarchaeaceae</taxon>
        <taxon>Candidatus Iainarchaeum</taxon>
    </lineage>
</organism>
<name>A0A7K4BYQ8_9ARCH</name>
<reference evidence="1 2" key="1">
    <citation type="journal article" date="2020" name="Biotechnol. Biofuels">
        <title>New insights from the biogas microbiome by comprehensive genome-resolved metagenomics of nearly 1600 species originating from multiple anaerobic digesters.</title>
        <authorList>
            <person name="Campanaro S."/>
            <person name="Treu L."/>
            <person name="Rodriguez-R L.M."/>
            <person name="Kovalovszki A."/>
            <person name="Ziels R.M."/>
            <person name="Maus I."/>
            <person name="Zhu X."/>
            <person name="Kougias P.G."/>
            <person name="Basile A."/>
            <person name="Luo G."/>
            <person name="Schluter A."/>
            <person name="Konstantinidis K.T."/>
            <person name="Angelidaki I."/>
        </authorList>
    </citation>
    <scope>NUCLEOTIDE SEQUENCE [LARGE SCALE GENOMIC DNA]</scope>
    <source>
        <strain evidence="1">AS22ysBPME_79</strain>
    </source>
</reference>
<comment type="caution">
    <text evidence="1">The sequence shown here is derived from an EMBL/GenBank/DDBJ whole genome shotgun (WGS) entry which is preliminary data.</text>
</comment>
<dbReference type="Proteomes" id="UP000526302">
    <property type="component" value="Unassembled WGS sequence"/>
</dbReference>
<dbReference type="EMBL" id="JAAZKV010000007">
    <property type="protein sequence ID" value="NMA44373.1"/>
    <property type="molecule type" value="Genomic_DNA"/>
</dbReference>
<dbReference type="AlphaFoldDB" id="A0A7K4BYQ8"/>
<proteinExistence type="predicted"/>